<feature type="non-terminal residue" evidence="1">
    <location>
        <position position="1"/>
    </location>
</feature>
<evidence type="ECO:0000313" key="1">
    <source>
        <dbReference type="EMBL" id="KAF9992548.1"/>
    </source>
</evidence>
<keyword evidence="2" id="KW-1185">Reference proteome</keyword>
<sequence>SALESIGLASKRACLDIAGLIPSARKLIFGNACAIRTDKHYAAPQKEFIACIELGAFEDGINSAVLIVNWLCLIQAERNPRWSIVMSKKSAIIALFVEPMIVAKDPVFVAFMNPVKKVTVHDSKAIDFNVRTVLEHFRSLPIIKYVTISPHVDKTLCPISAYQTYVARLPQPLVPVPHQKGSCHSIVPLIRYFRDASKATGAVRIRVFHNEISRLMFVEGTEIPSKSDGLRPMGSSLAAMTGVPIANTMVQWYWSSPKIF</sequence>
<feature type="non-terminal residue" evidence="1">
    <location>
        <position position="260"/>
    </location>
</feature>
<name>A0A9P6MCQ7_9FUNG</name>
<proteinExistence type="predicted"/>
<dbReference type="Proteomes" id="UP000703661">
    <property type="component" value="Unassembled WGS sequence"/>
</dbReference>
<accession>A0A9P6MCQ7</accession>
<dbReference type="EMBL" id="JAAAID010004628">
    <property type="protein sequence ID" value="KAF9992548.1"/>
    <property type="molecule type" value="Genomic_DNA"/>
</dbReference>
<reference evidence="1" key="1">
    <citation type="journal article" date="2020" name="Fungal Divers.">
        <title>Resolving the Mortierellaceae phylogeny through synthesis of multi-gene phylogenetics and phylogenomics.</title>
        <authorList>
            <person name="Vandepol N."/>
            <person name="Liber J."/>
            <person name="Desiro A."/>
            <person name="Na H."/>
            <person name="Kennedy M."/>
            <person name="Barry K."/>
            <person name="Grigoriev I.V."/>
            <person name="Miller A.N."/>
            <person name="O'Donnell K."/>
            <person name="Stajich J.E."/>
            <person name="Bonito G."/>
        </authorList>
    </citation>
    <scope>NUCLEOTIDE SEQUENCE</scope>
    <source>
        <strain evidence="1">NRRL 2769</strain>
    </source>
</reference>
<comment type="caution">
    <text evidence="1">The sequence shown here is derived from an EMBL/GenBank/DDBJ whole genome shotgun (WGS) entry which is preliminary data.</text>
</comment>
<dbReference type="AlphaFoldDB" id="A0A9P6MCQ7"/>
<organism evidence="1 2">
    <name type="scientific">Entomortierella chlamydospora</name>
    <dbReference type="NCBI Taxonomy" id="101097"/>
    <lineage>
        <taxon>Eukaryota</taxon>
        <taxon>Fungi</taxon>
        <taxon>Fungi incertae sedis</taxon>
        <taxon>Mucoromycota</taxon>
        <taxon>Mortierellomycotina</taxon>
        <taxon>Mortierellomycetes</taxon>
        <taxon>Mortierellales</taxon>
        <taxon>Mortierellaceae</taxon>
        <taxon>Entomortierella</taxon>
    </lineage>
</organism>
<protein>
    <submittedName>
        <fullName evidence="1">Uncharacterized protein</fullName>
    </submittedName>
</protein>
<gene>
    <name evidence="1" type="ORF">BGZ80_008509</name>
</gene>
<evidence type="ECO:0000313" key="2">
    <source>
        <dbReference type="Proteomes" id="UP000703661"/>
    </source>
</evidence>